<accession>A0ABR0N2S6</accession>
<gene>
    <name evidence="1" type="ORF">PVK06_039400</name>
</gene>
<organism evidence="1 2">
    <name type="scientific">Gossypium arboreum</name>
    <name type="common">Tree cotton</name>
    <name type="synonym">Gossypium nanking</name>
    <dbReference type="NCBI Taxonomy" id="29729"/>
    <lineage>
        <taxon>Eukaryota</taxon>
        <taxon>Viridiplantae</taxon>
        <taxon>Streptophyta</taxon>
        <taxon>Embryophyta</taxon>
        <taxon>Tracheophyta</taxon>
        <taxon>Spermatophyta</taxon>
        <taxon>Magnoliopsida</taxon>
        <taxon>eudicotyledons</taxon>
        <taxon>Gunneridae</taxon>
        <taxon>Pentapetalae</taxon>
        <taxon>rosids</taxon>
        <taxon>malvids</taxon>
        <taxon>Malvales</taxon>
        <taxon>Malvaceae</taxon>
        <taxon>Malvoideae</taxon>
        <taxon>Gossypium</taxon>
    </lineage>
</organism>
<evidence type="ECO:0000313" key="2">
    <source>
        <dbReference type="Proteomes" id="UP001358586"/>
    </source>
</evidence>
<dbReference type="EMBL" id="JARKNE010000011">
    <property type="protein sequence ID" value="KAK5784861.1"/>
    <property type="molecule type" value="Genomic_DNA"/>
</dbReference>
<dbReference type="PANTHER" id="PTHR46033">
    <property type="entry name" value="PROTEIN MAIN-LIKE 2"/>
    <property type="match status" value="1"/>
</dbReference>
<dbReference type="Proteomes" id="UP001358586">
    <property type="component" value="Chromosome 11"/>
</dbReference>
<protein>
    <submittedName>
        <fullName evidence="1">Uncharacterized protein</fullName>
    </submittedName>
</protein>
<name>A0ABR0N2S6_GOSAR</name>
<dbReference type="InterPro" id="IPR044824">
    <property type="entry name" value="MAIN-like"/>
</dbReference>
<reference evidence="1 2" key="1">
    <citation type="submission" date="2023-03" db="EMBL/GenBank/DDBJ databases">
        <title>WGS of Gossypium arboreum.</title>
        <authorList>
            <person name="Yu D."/>
        </authorList>
    </citation>
    <scope>NUCLEOTIDE SEQUENCE [LARGE SCALE GENOMIC DNA]</scope>
    <source>
        <tissue evidence="1">Leaf</tissue>
    </source>
</reference>
<keyword evidence="2" id="KW-1185">Reference proteome</keyword>
<sequence>MAVIPSSAHVHSNLWCTSAPVINFYIMEWYHGDRVLRQFSCIQYIPRLLVQLENIYGMSRRGTYGNDWGEVHEEYITIWTNRLGRVPQMDRALDLQPSLEYIQ</sequence>
<comment type="caution">
    <text evidence="1">The sequence shown here is derived from an EMBL/GenBank/DDBJ whole genome shotgun (WGS) entry which is preliminary data.</text>
</comment>
<proteinExistence type="predicted"/>
<evidence type="ECO:0000313" key="1">
    <source>
        <dbReference type="EMBL" id="KAK5784861.1"/>
    </source>
</evidence>
<dbReference type="PANTHER" id="PTHR46033:SF8">
    <property type="entry name" value="PROTEIN MAINTENANCE OF MERISTEMS-LIKE"/>
    <property type="match status" value="1"/>
</dbReference>